<protein>
    <submittedName>
        <fullName evidence="11">PA domain-containing protein</fullName>
    </submittedName>
</protein>
<evidence type="ECO:0000259" key="10">
    <source>
        <dbReference type="Pfam" id="PF17766"/>
    </source>
</evidence>
<dbReference type="InterPro" id="IPR041469">
    <property type="entry name" value="Subtilisin-like_FN3"/>
</dbReference>
<dbReference type="STRING" id="1005944.SAMN05192576_3071"/>
<feature type="domain" description="Inhibitor I9" evidence="9">
    <location>
        <begin position="87"/>
        <end position="131"/>
    </location>
</feature>
<dbReference type="InterPro" id="IPR010259">
    <property type="entry name" value="S8pro/Inhibitor_I9"/>
</dbReference>
<dbReference type="InterPro" id="IPR045051">
    <property type="entry name" value="SBT"/>
</dbReference>
<dbReference type="Pfam" id="PF00082">
    <property type="entry name" value="Peptidase_S8"/>
    <property type="match status" value="1"/>
</dbReference>
<dbReference type="Gene3D" id="3.40.50.200">
    <property type="entry name" value="Peptidase S8/S53 domain"/>
    <property type="match status" value="1"/>
</dbReference>
<evidence type="ECO:0000256" key="1">
    <source>
        <dbReference type="ARBA" id="ARBA00022670"/>
    </source>
</evidence>
<feature type="active site" description="Charge relay system" evidence="4 5">
    <location>
        <position position="540"/>
    </location>
</feature>
<gene>
    <name evidence="11" type="ORF">SAMN05192576_3071</name>
</gene>
<dbReference type="Pfam" id="PF17766">
    <property type="entry name" value="fn3_6"/>
    <property type="match status" value="1"/>
</dbReference>
<keyword evidence="12" id="KW-1185">Reference proteome</keyword>
<sequence>MHTAVRRQGQRATRLAGVVALACAVLAAPGSAVGAGPDASPEGTPVSAALHLVTLRGPGLAASDRGPSLLGPTQLWAAQDRTLARVGAAEPVYRWTTALNGYAVLLTPDQAAELADDPAVALVERNSVRPLASGAAGTPGPGAAGQHRGGAGVVIGIVDSGISPEGPLFARTPDFGRRTPGFAGSCERGDDAPVCNDKLVAARWYVEGFGADDVSAASSLSARDDDGHGTQMASIAAGNAGVDVRVHDQRLGRFSGVAPQARLAVYKACWGAPDPADDGCATADLVTAVDAATRDGVDVLSLAVGGPPRIDTVELALLGAAEADIAVVAAAGNGGAASAHPSPWVTTVGGALGAQRRGAVVLPGAPDVPGAMVSERGVGPARMVLAARAKAPGATVRAARVCTPGSLDAAAVDGRVVVCDRGGVGRVDKSEAVALADGVGMVLTNVRPGSTDADFHRVPTVHVDRAGGVAVKRWLARHPAGRISLRPGGMTTHGRSVAAWSGAGSARLVKPDLVAPAVGVLGAVPPRSSDVRWDFVTGTSAATAFTSGAAAVLLGSRDWSAADARSALATTADRLRGTSVARAGAGLVQTEKALRPGLLHRLDPADYRAWWEGRLEELNISSVVVRRGVREVTRTVTNVGRRGFYFSSVARGFAHHQVVVTPAALRLAPGESGNYTVRVLGHSRRPDDGFVTWRGATGTVTTVPVIVR</sequence>
<evidence type="ECO:0000256" key="4">
    <source>
        <dbReference type="PIRSR" id="PIRSR615500-1"/>
    </source>
</evidence>
<feature type="domain" description="Subtilisin-like protease fibronectin type-III" evidence="10">
    <location>
        <begin position="617"/>
        <end position="706"/>
    </location>
</feature>
<feature type="signal peptide" evidence="6">
    <location>
        <begin position="1"/>
        <end position="27"/>
    </location>
</feature>
<dbReference type="PROSITE" id="PS51892">
    <property type="entry name" value="SUBTILASE"/>
    <property type="match status" value="1"/>
</dbReference>
<dbReference type="Gene3D" id="3.50.30.30">
    <property type="match status" value="1"/>
</dbReference>
<comment type="similarity">
    <text evidence="5">Belongs to the peptidase S8 family.</text>
</comment>
<evidence type="ECO:0000256" key="2">
    <source>
        <dbReference type="ARBA" id="ARBA00022801"/>
    </source>
</evidence>
<evidence type="ECO:0000313" key="11">
    <source>
        <dbReference type="EMBL" id="SDN95466.1"/>
    </source>
</evidence>
<evidence type="ECO:0000259" key="9">
    <source>
        <dbReference type="Pfam" id="PF05922"/>
    </source>
</evidence>
<keyword evidence="3 5" id="KW-0720">Serine protease</keyword>
<keyword evidence="1 5" id="KW-0645">Protease</keyword>
<name>A0A1H0FLE1_9ACTN</name>
<keyword evidence="6" id="KW-0732">Signal</keyword>
<dbReference type="RefSeq" id="WP_170254396.1">
    <property type="nucleotide sequence ID" value="NZ_BKAE01000018.1"/>
</dbReference>
<feature type="active site" description="Charge relay system" evidence="4 5">
    <location>
        <position position="228"/>
    </location>
</feature>
<dbReference type="PRINTS" id="PR00723">
    <property type="entry name" value="SUBTILISIN"/>
</dbReference>
<organism evidence="11 12">
    <name type="scientific">Nocardioides szechwanensis</name>
    <dbReference type="NCBI Taxonomy" id="1005944"/>
    <lineage>
        <taxon>Bacteria</taxon>
        <taxon>Bacillati</taxon>
        <taxon>Actinomycetota</taxon>
        <taxon>Actinomycetes</taxon>
        <taxon>Propionibacteriales</taxon>
        <taxon>Nocardioidaceae</taxon>
        <taxon>Nocardioides</taxon>
    </lineage>
</organism>
<dbReference type="InterPro" id="IPR015500">
    <property type="entry name" value="Peptidase_S8_subtilisin-rel"/>
</dbReference>
<evidence type="ECO:0000259" key="7">
    <source>
        <dbReference type="Pfam" id="PF00082"/>
    </source>
</evidence>
<dbReference type="SUPFAM" id="SSF52743">
    <property type="entry name" value="Subtilisin-like"/>
    <property type="match status" value="1"/>
</dbReference>
<dbReference type="InterPro" id="IPR000209">
    <property type="entry name" value="Peptidase_S8/S53_dom"/>
</dbReference>
<evidence type="ECO:0000313" key="12">
    <source>
        <dbReference type="Proteomes" id="UP000199004"/>
    </source>
</evidence>
<dbReference type="Gene3D" id="2.60.40.2310">
    <property type="match status" value="1"/>
</dbReference>
<dbReference type="GO" id="GO:0004252">
    <property type="term" value="F:serine-type endopeptidase activity"/>
    <property type="evidence" value="ECO:0007669"/>
    <property type="project" value="UniProtKB-UniRule"/>
</dbReference>
<evidence type="ECO:0000256" key="3">
    <source>
        <dbReference type="ARBA" id="ARBA00022825"/>
    </source>
</evidence>
<dbReference type="AlphaFoldDB" id="A0A1H0FLE1"/>
<dbReference type="PANTHER" id="PTHR10795">
    <property type="entry name" value="PROPROTEIN CONVERTASE SUBTILISIN/KEXIN"/>
    <property type="match status" value="1"/>
</dbReference>
<proteinExistence type="inferred from homology"/>
<evidence type="ECO:0000256" key="6">
    <source>
        <dbReference type="SAM" id="SignalP"/>
    </source>
</evidence>
<dbReference type="Pfam" id="PF02225">
    <property type="entry name" value="PA"/>
    <property type="match status" value="1"/>
</dbReference>
<dbReference type="InterPro" id="IPR036852">
    <property type="entry name" value="Peptidase_S8/S53_dom_sf"/>
</dbReference>
<feature type="chain" id="PRO_5038894044" evidence="6">
    <location>
        <begin position="28"/>
        <end position="708"/>
    </location>
</feature>
<feature type="active site" description="Charge relay system" evidence="4 5">
    <location>
        <position position="159"/>
    </location>
</feature>
<dbReference type="Pfam" id="PF05922">
    <property type="entry name" value="Inhibitor_I9"/>
    <property type="match status" value="1"/>
</dbReference>
<keyword evidence="2 5" id="KW-0378">Hydrolase</keyword>
<reference evidence="12" key="1">
    <citation type="submission" date="2016-10" db="EMBL/GenBank/DDBJ databases">
        <authorList>
            <person name="Varghese N."/>
            <person name="Submissions S."/>
        </authorList>
    </citation>
    <scope>NUCLEOTIDE SEQUENCE [LARGE SCALE GENOMIC DNA]</scope>
    <source>
        <strain evidence="12">CGMCC 1.11147</strain>
    </source>
</reference>
<dbReference type="GO" id="GO:0006508">
    <property type="term" value="P:proteolysis"/>
    <property type="evidence" value="ECO:0007669"/>
    <property type="project" value="UniProtKB-KW"/>
</dbReference>
<dbReference type="Proteomes" id="UP000199004">
    <property type="component" value="Unassembled WGS sequence"/>
</dbReference>
<dbReference type="CDD" id="cd02120">
    <property type="entry name" value="PA_subtilisin_like"/>
    <property type="match status" value="1"/>
</dbReference>
<evidence type="ECO:0000259" key="8">
    <source>
        <dbReference type="Pfam" id="PF02225"/>
    </source>
</evidence>
<feature type="domain" description="Peptidase S8/S53" evidence="7">
    <location>
        <begin position="150"/>
        <end position="585"/>
    </location>
</feature>
<accession>A0A1H0FLE1</accession>
<feature type="domain" description="PA" evidence="8">
    <location>
        <begin position="401"/>
        <end position="469"/>
    </location>
</feature>
<evidence type="ECO:0000256" key="5">
    <source>
        <dbReference type="PROSITE-ProRule" id="PRU01240"/>
    </source>
</evidence>
<dbReference type="InterPro" id="IPR003137">
    <property type="entry name" value="PA_domain"/>
</dbReference>
<dbReference type="EMBL" id="FNIC01000005">
    <property type="protein sequence ID" value="SDN95466.1"/>
    <property type="molecule type" value="Genomic_DNA"/>
</dbReference>